<dbReference type="Proteomes" id="UP000187209">
    <property type="component" value="Unassembled WGS sequence"/>
</dbReference>
<dbReference type="EMBL" id="MPUH01000026">
    <property type="protein sequence ID" value="OMJ94463.1"/>
    <property type="molecule type" value="Genomic_DNA"/>
</dbReference>
<feature type="region of interest" description="Disordered" evidence="1">
    <location>
        <begin position="1"/>
        <end position="26"/>
    </location>
</feature>
<dbReference type="AlphaFoldDB" id="A0A1R2CZQ8"/>
<accession>A0A1R2CZQ8</accession>
<evidence type="ECO:0000256" key="1">
    <source>
        <dbReference type="SAM" id="MobiDB-lite"/>
    </source>
</evidence>
<keyword evidence="3" id="KW-1185">Reference proteome</keyword>
<reference evidence="2 3" key="1">
    <citation type="submission" date="2016-11" db="EMBL/GenBank/DDBJ databases">
        <title>The macronuclear genome of Stentor coeruleus: a giant cell with tiny introns.</title>
        <authorList>
            <person name="Slabodnick M."/>
            <person name="Ruby J.G."/>
            <person name="Reiff S.B."/>
            <person name="Swart E.C."/>
            <person name="Gosai S."/>
            <person name="Prabakaran S."/>
            <person name="Witkowska E."/>
            <person name="Larue G.E."/>
            <person name="Fisher S."/>
            <person name="Freeman R.M."/>
            <person name="Gunawardena J."/>
            <person name="Chu W."/>
            <person name="Stover N.A."/>
            <person name="Gregory B.D."/>
            <person name="Nowacki M."/>
            <person name="Derisi J."/>
            <person name="Roy S.W."/>
            <person name="Marshall W.F."/>
            <person name="Sood P."/>
        </authorList>
    </citation>
    <scope>NUCLEOTIDE SEQUENCE [LARGE SCALE GENOMIC DNA]</scope>
    <source>
        <strain evidence="2">WM001</strain>
    </source>
</reference>
<organism evidence="2 3">
    <name type="scientific">Stentor coeruleus</name>
    <dbReference type="NCBI Taxonomy" id="5963"/>
    <lineage>
        <taxon>Eukaryota</taxon>
        <taxon>Sar</taxon>
        <taxon>Alveolata</taxon>
        <taxon>Ciliophora</taxon>
        <taxon>Postciliodesmatophora</taxon>
        <taxon>Heterotrichea</taxon>
        <taxon>Heterotrichida</taxon>
        <taxon>Stentoridae</taxon>
        <taxon>Stentor</taxon>
    </lineage>
</organism>
<evidence type="ECO:0000313" key="3">
    <source>
        <dbReference type="Proteomes" id="UP000187209"/>
    </source>
</evidence>
<protein>
    <submittedName>
        <fullName evidence="2">Uncharacterized protein</fullName>
    </submittedName>
</protein>
<evidence type="ECO:0000313" key="2">
    <source>
        <dbReference type="EMBL" id="OMJ94463.1"/>
    </source>
</evidence>
<feature type="compositionally biased region" description="Basic and acidic residues" evidence="1">
    <location>
        <begin position="1"/>
        <end position="17"/>
    </location>
</feature>
<comment type="caution">
    <text evidence="2">The sequence shown here is derived from an EMBL/GenBank/DDBJ whole genome shotgun (WGS) entry which is preliminary data.</text>
</comment>
<sequence>MYNVYTHDKKVKEEKKQLTKAKKSKVSEQNRDILTARYKDRINTTLLKLSKDTEFMPKQQRAQTAGYTQRSWLKSGGFHSEVERIKESENWNQWLDTTPSQKQVFKLRPRDKTKEIQPSIKFKAKSGVERLEEHILKQKEYLDSSAPPDSNHKCLYKNFLGVEKPVFSGGKEILDYYHYKTHFKTLESLALDLHSSIRNLSRAEVKKKHNNEKFGLSENQKKKNDTVEEGLCKEDLMPISEGVLERCGVWEFRKPPGMRTEKSRNSTPRWVSNRIRAKRNRVKALSMDYISP</sequence>
<gene>
    <name evidence="2" type="ORF">SteCoe_2367</name>
</gene>
<proteinExistence type="predicted"/>
<name>A0A1R2CZQ8_9CILI</name>